<evidence type="ECO:0000313" key="8">
    <source>
        <dbReference type="Proteomes" id="UP000482800"/>
    </source>
</evidence>
<dbReference type="Gene3D" id="1.10.357.10">
    <property type="entry name" value="Tetracycline Repressor, domain 2"/>
    <property type="match status" value="1"/>
</dbReference>
<gene>
    <name evidence="7" type="ORF">Phou_010400</name>
</gene>
<dbReference type="Proteomes" id="UP000482800">
    <property type="component" value="Unassembled WGS sequence"/>
</dbReference>
<dbReference type="GO" id="GO:0000976">
    <property type="term" value="F:transcription cis-regulatory region binding"/>
    <property type="evidence" value="ECO:0007669"/>
    <property type="project" value="TreeGrafter"/>
</dbReference>
<feature type="region of interest" description="Disordered" evidence="5">
    <location>
        <begin position="1"/>
        <end position="21"/>
    </location>
</feature>
<reference evidence="7 8" key="2">
    <citation type="submission" date="2020-03" db="EMBL/GenBank/DDBJ databases">
        <authorList>
            <person name="Ichikawa N."/>
            <person name="Kimura A."/>
            <person name="Kitahashi Y."/>
            <person name="Uohara A."/>
        </authorList>
    </citation>
    <scope>NUCLEOTIDE SEQUENCE [LARGE SCALE GENOMIC DNA]</scope>
    <source>
        <strain evidence="7 8">NBRC 108639</strain>
    </source>
</reference>
<organism evidence="7 8">
    <name type="scientific">Phytohabitans houttuyneae</name>
    <dbReference type="NCBI Taxonomy" id="1076126"/>
    <lineage>
        <taxon>Bacteria</taxon>
        <taxon>Bacillati</taxon>
        <taxon>Actinomycetota</taxon>
        <taxon>Actinomycetes</taxon>
        <taxon>Micromonosporales</taxon>
        <taxon>Micromonosporaceae</taxon>
    </lineage>
</organism>
<dbReference type="AlphaFoldDB" id="A0A6V8K011"/>
<dbReference type="PRINTS" id="PR00455">
    <property type="entry name" value="HTHTETR"/>
</dbReference>
<dbReference type="EMBL" id="BLPF01000001">
    <property type="protein sequence ID" value="GFJ76860.1"/>
    <property type="molecule type" value="Genomic_DNA"/>
</dbReference>
<dbReference type="InterPro" id="IPR001647">
    <property type="entry name" value="HTH_TetR"/>
</dbReference>
<dbReference type="PROSITE" id="PS50977">
    <property type="entry name" value="HTH_TETR_2"/>
    <property type="match status" value="1"/>
</dbReference>
<dbReference type="SUPFAM" id="SSF46689">
    <property type="entry name" value="Homeodomain-like"/>
    <property type="match status" value="1"/>
</dbReference>
<dbReference type="InterPro" id="IPR009057">
    <property type="entry name" value="Homeodomain-like_sf"/>
</dbReference>
<keyword evidence="8" id="KW-1185">Reference proteome</keyword>
<reference evidence="7 8" key="1">
    <citation type="submission" date="2020-03" db="EMBL/GenBank/DDBJ databases">
        <title>Whole genome shotgun sequence of Phytohabitans houttuyneae NBRC 108639.</title>
        <authorList>
            <person name="Komaki H."/>
            <person name="Tamura T."/>
        </authorList>
    </citation>
    <scope>NUCLEOTIDE SEQUENCE [LARGE SCALE GENOMIC DNA]</scope>
    <source>
        <strain evidence="7 8">NBRC 108639</strain>
    </source>
</reference>
<dbReference type="Pfam" id="PF13305">
    <property type="entry name" value="TetR_C_33"/>
    <property type="match status" value="1"/>
</dbReference>
<dbReference type="PANTHER" id="PTHR30055:SF243">
    <property type="entry name" value="HTH-TYPE TRANSCRIPTIONAL REGULATOR RV1816"/>
    <property type="match status" value="1"/>
</dbReference>
<evidence type="ECO:0000256" key="4">
    <source>
        <dbReference type="PROSITE-ProRule" id="PRU00335"/>
    </source>
</evidence>
<evidence type="ECO:0000256" key="1">
    <source>
        <dbReference type="ARBA" id="ARBA00023015"/>
    </source>
</evidence>
<sequence length="212" mass="21922">MVELAPGHTSAGRRERRRSATAGEIKEAARRLLLAGGRPALSTREIARKVGLSAAAIYRYFPSHDALVDAIAADIAGELSGEIAAARDAAPVEPAARVRAVARAFRGWARRNPHEFGLVLGDPRGGAGTVHIGTLFGASGDAGCLGAWAAVYGLVAAEVFGYLGMPAGAAGVHFEVELAKLLPALAGVEGAPPPGTAAQVRYRLGWGVWDVR</sequence>
<keyword evidence="3" id="KW-0804">Transcription</keyword>
<keyword evidence="1" id="KW-0805">Transcription regulation</keyword>
<accession>A0A6V8K011</accession>
<evidence type="ECO:0000259" key="6">
    <source>
        <dbReference type="PROSITE" id="PS50977"/>
    </source>
</evidence>
<dbReference type="Pfam" id="PF00440">
    <property type="entry name" value="TetR_N"/>
    <property type="match status" value="1"/>
</dbReference>
<dbReference type="GO" id="GO:0003700">
    <property type="term" value="F:DNA-binding transcription factor activity"/>
    <property type="evidence" value="ECO:0007669"/>
    <property type="project" value="TreeGrafter"/>
</dbReference>
<dbReference type="InterPro" id="IPR050109">
    <property type="entry name" value="HTH-type_TetR-like_transc_reg"/>
</dbReference>
<feature type="domain" description="HTH tetR-type" evidence="6">
    <location>
        <begin position="19"/>
        <end position="79"/>
    </location>
</feature>
<dbReference type="InterPro" id="IPR036271">
    <property type="entry name" value="Tet_transcr_reg_TetR-rel_C_sf"/>
</dbReference>
<dbReference type="SUPFAM" id="SSF48498">
    <property type="entry name" value="Tetracyclin repressor-like, C-terminal domain"/>
    <property type="match status" value="1"/>
</dbReference>
<evidence type="ECO:0000313" key="7">
    <source>
        <dbReference type="EMBL" id="GFJ76860.1"/>
    </source>
</evidence>
<proteinExistence type="predicted"/>
<protein>
    <submittedName>
        <fullName evidence="7">TetR family transcriptional regulator</fullName>
    </submittedName>
</protein>
<keyword evidence="2 4" id="KW-0238">DNA-binding</keyword>
<name>A0A6V8K011_9ACTN</name>
<feature type="DNA-binding region" description="H-T-H motif" evidence="4">
    <location>
        <begin position="42"/>
        <end position="61"/>
    </location>
</feature>
<dbReference type="RefSeq" id="WP_173053974.1">
    <property type="nucleotide sequence ID" value="NZ_BAABGO010000005.1"/>
</dbReference>
<evidence type="ECO:0000256" key="5">
    <source>
        <dbReference type="SAM" id="MobiDB-lite"/>
    </source>
</evidence>
<comment type="caution">
    <text evidence="7">The sequence shown here is derived from an EMBL/GenBank/DDBJ whole genome shotgun (WGS) entry which is preliminary data.</text>
</comment>
<evidence type="ECO:0000256" key="2">
    <source>
        <dbReference type="ARBA" id="ARBA00023125"/>
    </source>
</evidence>
<evidence type="ECO:0000256" key="3">
    <source>
        <dbReference type="ARBA" id="ARBA00023163"/>
    </source>
</evidence>
<dbReference type="InterPro" id="IPR025996">
    <property type="entry name" value="MT1864/Rv1816-like_C"/>
</dbReference>
<dbReference type="PANTHER" id="PTHR30055">
    <property type="entry name" value="HTH-TYPE TRANSCRIPTIONAL REGULATOR RUTR"/>
    <property type="match status" value="1"/>
</dbReference>